<feature type="chain" id="PRO_5001889542" evidence="7">
    <location>
        <begin position="27"/>
        <end position="681"/>
    </location>
</feature>
<dbReference type="EMBL" id="JPOX01000004">
    <property type="protein sequence ID" value="KFX51778.1"/>
    <property type="molecule type" value="Genomic_DNA"/>
</dbReference>
<organism evidence="8">
    <name type="scientific">Talaromyces marneffei PM1</name>
    <dbReference type="NCBI Taxonomy" id="1077442"/>
    <lineage>
        <taxon>Eukaryota</taxon>
        <taxon>Fungi</taxon>
        <taxon>Dikarya</taxon>
        <taxon>Ascomycota</taxon>
        <taxon>Pezizomycotina</taxon>
        <taxon>Eurotiomycetes</taxon>
        <taxon>Eurotiomycetidae</taxon>
        <taxon>Eurotiales</taxon>
        <taxon>Trichocomaceae</taxon>
        <taxon>Talaromyces</taxon>
        <taxon>Talaromyces sect. Talaromyces</taxon>
    </lineage>
</organism>
<keyword evidence="7" id="KW-0732">Signal</keyword>
<feature type="transmembrane region" description="Helical" evidence="6">
    <location>
        <begin position="154"/>
        <end position="176"/>
    </location>
</feature>
<evidence type="ECO:0000256" key="4">
    <source>
        <dbReference type="ARBA" id="ARBA00023136"/>
    </source>
</evidence>
<feature type="transmembrane region" description="Helical" evidence="6">
    <location>
        <begin position="122"/>
        <end position="148"/>
    </location>
</feature>
<feature type="compositionally biased region" description="Gly residues" evidence="5">
    <location>
        <begin position="651"/>
        <end position="665"/>
    </location>
</feature>
<feature type="compositionally biased region" description="Polar residues" evidence="5">
    <location>
        <begin position="305"/>
        <end position="320"/>
    </location>
</feature>
<feature type="compositionally biased region" description="Pro residues" evidence="5">
    <location>
        <begin position="568"/>
        <end position="579"/>
    </location>
</feature>
<evidence type="ECO:0000256" key="7">
    <source>
        <dbReference type="SAM" id="SignalP"/>
    </source>
</evidence>
<feature type="compositionally biased region" description="Polar residues" evidence="5">
    <location>
        <begin position="235"/>
        <end position="253"/>
    </location>
</feature>
<evidence type="ECO:0000256" key="3">
    <source>
        <dbReference type="ARBA" id="ARBA00022989"/>
    </source>
</evidence>
<dbReference type="PANTHER" id="PTHR28013:SF3">
    <property type="entry name" value="PROTEIN DCV1-RELATED"/>
    <property type="match status" value="1"/>
</dbReference>
<feature type="compositionally biased region" description="Polar residues" evidence="5">
    <location>
        <begin position="597"/>
        <end position="608"/>
    </location>
</feature>
<feature type="compositionally biased region" description="Gly residues" evidence="5">
    <location>
        <begin position="344"/>
        <end position="375"/>
    </location>
</feature>
<dbReference type="InterPro" id="IPR051380">
    <property type="entry name" value="pH-response_reg_palI/RIM9"/>
</dbReference>
<reference evidence="8" key="2">
    <citation type="journal article" date="2014" name="PLoS Genet.">
        <title>Signature gene expression reveals novel clues to the molecular mechanisms of dimorphic transition in Penicillium marneffei.</title>
        <authorList>
            <person name="Yang E."/>
            <person name="Wang G."/>
            <person name="Cai J."/>
            <person name="Woo P.C."/>
            <person name="Lau S.K."/>
            <person name="Yuen K.-Y."/>
            <person name="Chow W.-N."/>
            <person name="Lin X."/>
        </authorList>
    </citation>
    <scope>NUCLEOTIDE SEQUENCE</scope>
    <source>
        <strain evidence="8">PM1</strain>
    </source>
</reference>
<evidence type="ECO:0000256" key="6">
    <source>
        <dbReference type="SAM" id="Phobius"/>
    </source>
</evidence>
<dbReference type="Pfam" id="PF06687">
    <property type="entry name" value="SUR7"/>
    <property type="match status" value="1"/>
</dbReference>
<comment type="caution">
    <text evidence="8">The sequence shown here is derived from an EMBL/GenBank/DDBJ whole genome shotgun (WGS) entry which is preliminary data.</text>
</comment>
<keyword evidence="4 6" id="KW-0472">Membrane</keyword>
<feature type="compositionally biased region" description="Pro residues" evidence="5">
    <location>
        <begin position="379"/>
        <end position="396"/>
    </location>
</feature>
<evidence type="ECO:0000256" key="1">
    <source>
        <dbReference type="ARBA" id="ARBA00004141"/>
    </source>
</evidence>
<name>A0A093Y2R1_TALMA</name>
<comment type="subcellular location">
    <subcellularLocation>
        <location evidence="1">Membrane</location>
        <topology evidence="1">Multi-pass membrane protein</topology>
    </subcellularLocation>
</comment>
<accession>A0A093Y2R1</accession>
<feature type="compositionally biased region" description="Polar residues" evidence="5">
    <location>
        <begin position="518"/>
        <end position="529"/>
    </location>
</feature>
<reference key="1">
    <citation type="journal article" date="2014" name="PLoS Genet.">
        <title>Signature Gene Expression Reveals Novel Clues to the Molecular Mechanisms of Dimorphic Transition in Penicillium marneffei.</title>
        <authorList>
            <person name="Yang E."/>
            <person name="Wang G."/>
            <person name="Cai J."/>
            <person name="Woo P.C."/>
            <person name="Lau S.K."/>
            <person name="Yuen K.-Y."/>
            <person name="Chow W.-N."/>
            <person name="Lin X."/>
        </authorList>
    </citation>
    <scope>NUCLEOTIDE SEQUENCE [LARGE SCALE GENOMIC DNA]</scope>
    <source>
        <strain>PM1</strain>
    </source>
</reference>
<sequence length="681" mass="72328">MLLKPATPLSVLLFIAFALLLLSTLSTPVIKAIPLATYQNVDFGVFGYCRGSQCIAARVGYDTENIFGTNESDNGDFNLPSSARNSLSAILVVHPVAAFLTLVCFIMAATSHLHSPSHSPRYLLALLILLLPTVLVSLLAFLVDILLFVPHLQWGGWIVLAATIILVACGVVTCAMRRTLVSRKARKKLVAENAEMSGENFYNRQRAEAVAAQLAEAESPPPLPINTDVKAPLITGNSHSDSAPTFSTYASSRNTDEIPLTSGEEPGFYENSSRPMRPGYHGPRDEYGNPIPPGATGPVDAGMVRSNSDRTLQNQYSDGSLGSRRGPQGYGPPGQPPRGRGYPPRGGYGRGGPGPYGGRGGGRGPPPNGRGGSMRGGMRPPPGGVPRNRGPPPGYPPRGGGPGGYDQYAAGIGRRPSDGAPYGPGPTRSNSNNYSRPYGPDQARNPSASQPNIEMGEGGGIEMMPQYSEPNLRVRNVDLPEPQRFSNNESLPSPTSEYSNEQYVPSRAAWQRGPEPGMNNSPAHTQQRPGDQYYEDVGPQFTEENNTGGNGVPSVLMPGRPAGELHHPSPPSPPPPPIKIPGETARDLGLGSPAISDVSQGSHFTSISERPINPRWQGPPPPSVPATNRGPRMQDMLLEGNPDFQLPGAIPRGGRGGAPRYGRGAGRMTPVTENSGNRYPL</sequence>
<evidence type="ECO:0000256" key="2">
    <source>
        <dbReference type="ARBA" id="ARBA00022692"/>
    </source>
</evidence>
<feature type="region of interest" description="Disordered" evidence="5">
    <location>
        <begin position="234"/>
        <end position="681"/>
    </location>
</feature>
<feature type="compositionally biased region" description="Polar residues" evidence="5">
    <location>
        <begin position="484"/>
        <end position="503"/>
    </location>
</feature>
<dbReference type="HOGENOM" id="CLU_016694_1_0_1"/>
<keyword evidence="3 6" id="KW-1133">Transmembrane helix</keyword>
<dbReference type="GO" id="GO:0032153">
    <property type="term" value="C:cell division site"/>
    <property type="evidence" value="ECO:0007669"/>
    <property type="project" value="TreeGrafter"/>
</dbReference>
<feature type="signal peptide" evidence="7">
    <location>
        <begin position="1"/>
        <end position="26"/>
    </location>
</feature>
<evidence type="ECO:0000313" key="8">
    <source>
        <dbReference type="EMBL" id="KFX51778.1"/>
    </source>
</evidence>
<proteinExistence type="predicted"/>
<dbReference type="GO" id="GO:0005886">
    <property type="term" value="C:plasma membrane"/>
    <property type="evidence" value="ECO:0007669"/>
    <property type="project" value="InterPro"/>
</dbReference>
<dbReference type="GO" id="GO:0035838">
    <property type="term" value="C:growing cell tip"/>
    <property type="evidence" value="ECO:0007669"/>
    <property type="project" value="TreeGrafter"/>
</dbReference>
<dbReference type="eggNOG" id="ENOG502S0P7">
    <property type="taxonomic scope" value="Eukaryota"/>
</dbReference>
<dbReference type="InterPro" id="IPR009571">
    <property type="entry name" value="SUR7/Rim9-like_fungi"/>
</dbReference>
<protein>
    <submittedName>
        <fullName evidence="8">pH-response regulator protein palI/RIM9</fullName>
    </submittedName>
</protein>
<feature type="transmembrane region" description="Helical" evidence="6">
    <location>
        <begin position="87"/>
        <end position="110"/>
    </location>
</feature>
<dbReference type="AlphaFoldDB" id="A0A093Y2R1"/>
<feature type="compositionally biased region" description="Polar residues" evidence="5">
    <location>
        <begin position="671"/>
        <end position="681"/>
    </location>
</feature>
<keyword evidence="2 6" id="KW-0812">Transmembrane</keyword>
<evidence type="ECO:0000256" key="5">
    <source>
        <dbReference type="SAM" id="MobiDB-lite"/>
    </source>
</evidence>
<dbReference type="PANTHER" id="PTHR28013">
    <property type="entry name" value="PROTEIN DCV1-RELATED"/>
    <property type="match status" value="1"/>
</dbReference>
<gene>
    <name evidence="8" type="ORF">GQ26_0041750</name>
</gene>